<accession>A0A9N9TAS6</accession>
<name>A0A9N9TAS6_DIABA</name>
<evidence type="ECO:0000313" key="1">
    <source>
        <dbReference type="EMBL" id="CAG9839553.1"/>
    </source>
</evidence>
<dbReference type="EMBL" id="OU898283">
    <property type="protein sequence ID" value="CAG9839553.1"/>
    <property type="molecule type" value="Genomic_DNA"/>
</dbReference>
<evidence type="ECO:0000313" key="2">
    <source>
        <dbReference type="Proteomes" id="UP001153709"/>
    </source>
</evidence>
<organism evidence="1 2">
    <name type="scientific">Diabrotica balteata</name>
    <name type="common">Banded cucumber beetle</name>
    <dbReference type="NCBI Taxonomy" id="107213"/>
    <lineage>
        <taxon>Eukaryota</taxon>
        <taxon>Metazoa</taxon>
        <taxon>Ecdysozoa</taxon>
        <taxon>Arthropoda</taxon>
        <taxon>Hexapoda</taxon>
        <taxon>Insecta</taxon>
        <taxon>Pterygota</taxon>
        <taxon>Neoptera</taxon>
        <taxon>Endopterygota</taxon>
        <taxon>Coleoptera</taxon>
        <taxon>Polyphaga</taxon>
        <taxon>Cucujiformia</taxon>
        <taxon>Chrysomeloidea</taxon>
        <taxon>Chrysomelidae</taxon>
        <taxon>Galerucinae</taxon>
        <taxon>Diabroticina</taxon>
        <taxon>Diabroticites</taxon>
        <taxon>Diabrotica</taxon>
    </lineage>
</organism>
<dbReference type="Proteomes" id="UP001153709">
    <property type="component" value="Chromosome 8"/>
</dbReference>
<protein>
    <submittedName>
        <fullName evidence="1">Uncharacterized protein</fullName>
    </submittedName>
</protein>
<proteinExistence type="predicted"/>
<dbReference type="AlphaFoldDB" id="A0A9N9TAS6"/>
<sequence length="242" mass="29249">MGKWAKYAKKHNKEWEQEPLLKGWLIGKQKNVGSGTGLITESYCKISEKHRHLIKMDKVLMPVPIKIEDDSEDKIKPEVEVIDLDDYTSSEDRLRRWNSKVRRKIIPLYDEDEACKVLFSLMKWYTETLLEDVIDTDICDTFIQYLNNHLNFYYYTFVRSKFQSMDQYLSHMEDILAINLDYEIELFMKDQKKYRKHYRQKMLRKLQTLLFYDTDSYLNVLLKVKLDISSEASKIYWNFIFK</sequence>
<gene>
    <name evidence="1" type="ORF">DIABBA_LOCUS12309</name>
</gene>
<keyword evidence="2" id="KW-1185">Reference proteome</keyword>
<reference evidence="1" key="1">
    <citation type="submission" date="2022-01" db="EMBL/GenBank/DDBJ databases">
        <authorList>
            <person name="King R."/>
        </authorList>
    </citation>
    <scope>NUCLEOTIDE SEQUENCE</scope>
</reference>